<dbReference type="Proteomes" id="UP000823775">
    <property type="component" value="Unassembled WGS sequence"/>
</dbReference>
<accession>A0ABS8SHQ7</accession>
<proteinExistence type="predicted"/>
<sequence>MKIENEATGVTRSIMVEIQYDYVPKYCFECNMQGYDDENCRVLKQYSNTEMHTTQQSTDSIHAKQEYNGQQAPRLQKGNAKILSSGKIVCDPGRWNVVRDNRCRGSSDEVHLPTLTNKFQALASEEIMQAKNNNTNNIIIHTSSLMEKYKDSNNKSKASDDGESTSPSLKEQALVQIDSPIDEQEKPAIRDNANCELVIDMGRKENCTLEEEELDNRAIILLPAAVQTDDSMVIMVQRVSPITVLYEIITHKGIGVDSEKPTVTEDSTHTSELKEEQICKDAYLSPRVLKVLKTNRKVKKQDKREELPVKVQPRREATSRLADSQ</sequence>
<comment type="caution">
    <text evidence="2">The sequence shown here is derived from an EMBL/GenBank/DDBJ whole genome shotgun (WGS) entry which is preliminary data.</text>
</comment>
<evidence type="ECO:0000256" key="1">
    <source>
        <dbReference type="SAM" id="MobiDB-lite"/>
    </source>
</evidence>
<keyword evidence="3" id="KW-1185">Reference proteome</keyword>
<evidence type="ECO:0000313" key="2">
    <source>
        <dbReference type="EMBL" id="MCD7458340.1"/>
    </source>
</evidence>
<feature type="compositionally biased region" description="Basic and acidic residues" evidence="1">
    <location>
        <begin position="302"/>
        <end position="318"/>
    </location>
</feature>
<evidence type="ECO:0000313" key="3">
    <source>
        <dbReference type="Proteomes" id="UP000823775"/>
    </source>
</evidence>
<feature type="region of interest" description="Disordered" evidence="1">
    <location>
        <begin position="300"/>
        <end position="325"/>
    </location>
</feature>
<protein>
    <submittedName>
        <fullName evidence="2">Uncharacterized protein</fullName>
    </submittedName>
</protein>
<organism evidence="2 3">
    <name type="scientific">Datura stramonium</name>
    <name type="common">Jimsonweed</name>
    <name type="synonym">Common thornapple</name>
    <dbReference type="NCBI Taxonomy" id="4076"/>
    <lineage>
        <taxon>Eukaryota</taxon>
        <taxon>Viridiplantae</taxon>
        <taxon>Streptophyta</taxon>
        <taxon>Embryophyta</taxon>
        <taxon>Tracheophyta</taxon>
        <taxon>Spermatophyta</taxon>
        <taxon>Magnoliopsida</taxon>
        <taxon>eudicotyledons</taxon>
        <taxon>Gunneridae</taxon>
        <taxon>Pentapetalae</taxon>
        <taxon>asterids</taxon>
        <taxon>lamiids</taxon>
        <taxon>Solanales</taxon>
        <taxon>Solanaceae</taxon>
        <taxon>Solanoideae</taxon>
        <taxon>Datureae</taxon>
        <taxon>Datura</taxon>
    </lineage>
</organism>
<feature type="region of interest" description="Disordered" evidence="1">
    <location>
        <begin position="150"/>
        <end position="170"/>
    </location>
</feature>
<name>A0ABS8SHQ7_DATST</name>
<reference evidence="2 3" key="1">
    <citation type="journal article" date="2021" name="BMC Genomics">
        <title>Datura genome reveals duplications of psychoactive alkaloid biosynthetic genes and high mutation rate following tissue culture.</title>
        <authorList>
            <person name="Rajewski A."/>
            <person name="Carter-House D."/>
            <person name="Stajich J."/>
            <person name="Litt A."/>
        </authorList>
    </citation>
    <scope>NUCLEOTIDE SEQUENCE [LARGE SCALE GENOMIC DNA]</scope>
    <source>
        <strain evidence="2">AR-01</strain>
    </source>
</reference>
<gene>
    <name evidence="2" type="ORF">HAX54_037955</name>
</gene>
<feature type="compositionally biased region" description="Basic and acidic residues" evidence="1">
    <location>
        <begin position="150"/>
        <end position="160"/>
    </location>
</feature>
<dbReference type="EMBL" id="JACEIK010000514">
    <property type="protein sequence ID" value="MCD7458340.1"/>
    <property type="molecule type" value="Genomic_DNA"/>
</dbReference>